<dbReference type="AlphaFoldDB" id="A0A2N3PSC6"/>
<dbReference type="NCBIfam" id="TIGR01552">
    <property type="entry name" value="phd_fam"/>
    <property type="match status" value="1"/>
</dbReference>
<evidence type="ECO:0000313" key="3">
    <source>
        <dbReference type="EMBL" id="PKU23284.1"/>
    </source>
</evidence>
<dbReference type="Pfam" id="PF02604">
    <property type="entry name" value="PhdYeFM_antitox"/>
    <property type="match status" value="1"/>
</dbReference>
<dbReference type="SUPFAM" id="SSF143120">
    <property type="entry name" value="YefM-like"/>
    <property type="match status" value="1"/>
</dbReference>
<dbReference type="EMBL" id="PIUM01000022">
    <property type="protein sequence ID" value="PKU23284.1"/>
    <property type="molecule type" value="Genomic_DNA"/>
</dbReference>
<dbReference type="RefSeq" id="WP_101251983.1">
    <property type="nucleotide sequence ID" value="NZ_PIUM01000022.1"/>
</dbReference>
<dbReference type="InterPro" id="IPR006442">
    <property type="entry name" value="Antitoxin_Phd/YefM"/>
</dbReference>
<dbReference type="Gene3D" id="3.40.1620.10">
    <property type="entry name" value="YefM-like domain"/>
    <property type="match status" value="1"/>
</dbReference>
<proteinExistence type="inferred from homology"/>
<comment type="similarity">
    <text evidence="1 2">Belongs to the phD/YefM antitoxin family.</text>
</comment>
<evidence type="ECO:0000256" key="1">
    <source>
        <dbReference type="ARBA" id="ARBA00009981"/>
    </source>
</evidence>
<comment type="caution">
    <text evidence="3">The sequence shown here is derived from an EMBL/GenBank/DDBJ whole genome shotgun (WGS) entry which is preliminary data.</text>
</comment>
<gene>
    <name evidence="3" type="ORF">CWS72_17465</name>
</gene>
<evidence type="ECO:0000256" key="2">
    <source>
        <dbReference type="RuleBase" id="RU362080"/>
    </source>
</evidence>
<protein>
    <recommendedName>
        <fullName evidence="2">Antitoxin</fullName>
    </recommendedName>
</protein>
<sequence>MPITTLSGREFNQDIARAKRAAEKGPVIITDRGNPAFVLQRYDDWRHQAGARPGLSLLEALADPASADIDFEPPKAELGFRPADLS</sequence>
<evidence type="ECO:0000313" key="4">
    <source>
        <dbReference type="Proteomes" id="UP000233293"/>
    </source>
</evidence>
<dbReference type="OrthoDB" id="72009at2"/>
<dbReference type="Proteomes" id="UP000233293">
    <property type="component" value="Unassembled WGS sequence"/>
</dbReference>
<dbReference type="InterPro" id="IPR036165">
    <property type="entry name" value="YefM-like_sf"/>
</dbReference>
<keyword evidence="4" id="KW-1185">Reference proteome</keyword>
<organism evidence="3 4">
    <name type="scientific">Telmatospirillum siberiense</name>
    <dbReference type="NCBI Taxonomy" id="382514"/>
    <lineage>
        <taxon>Bacteria</taxon>
        <taxon>Pseudomonadati</taxon>
        <taxon>Pseudomonadota</taxon>
        <taxon>Alphaproteobacteria</taxon>
        <taxon>Rhodospirillales</taxon>
        <taxon>Rhodospirillaceae</taxon>
        <taxon>Telmatospirillum</taxon>
    </lineage>
</organism>
<accession>A0A2N3PSC6</accession>
<name>A0A2N3PSC6_9PROT</name>
<reference evidence="4" key="1">
    <citation type="submission" date="2017-12" db="EMBL/GenBank/DDBJ databases">
        <title>Draft genome sequence of Telmatospirillum siberiense 26-4b1T, an acidotolerant peatland alphaproteobacterium potentially involved in sulfur cycling.</title>
        <authorList>
            <person name="Hausmann B."/>
            <person name="Pjevac P."/>
            <person name="Schreck K."/>
            <person name="Herbold C.W."/>
            <person name="Daims H."/>
            <person name="Wagner M."/>
            <person name="Pester M."/>
            <person name="Loy A."/>
        </authorList>
    </citation>
    <scope>NUCLEOTIDE SEQUENCE [LARGE SCALE GENOMIC DNA]</scope>
    <source>
        <strain evidence="4">26-4b1</strain>
    </source>
</reference>
<comment type="function">
    <text evidence="2">Antitoxin component of a type II toxin-antitoxin (TA) system.</text>
</comment>